<reference evidence="2" key="1">
    <citation type="journal article" date="2019" name="bioRxiv">
        <title>The Genome of the Zebra Mussel, Dreissena polymorpha: A Resource for Invasive Species Research.</title>
        <authorList>
            <person name="McCartney M.A."/>
            <person name="Auch B."/>
            <person name="Kono T."/>
            <person name="Mallez S."/>
            <person name="Zhang Y."/>
            <person name="Obille A."/>
            <person name="Becker A."/>
            <person name="Abrahante J.E."/>
            <person name="Garbe J."/>
            <person name="Badalamenti J.P."/>
            <person name="Herman A."/>
            <person name="Mangelson H."/>
            <person name="Liachko I."/>
            <person name="Sullivan S."/>
            <person name="Sone E.D."/>
            <person name="Koren S."/>
            <person name="Silverstein K.A.T."/>
            <person name="Beckman K.B."/>
            <person name="Gohl D.M."/>
        </authorList>
    </citation>
    <scope>NUCLEOTIDE SEQUENCE</scope>
    <source>
        <strain evidence="2">Duluth1</strain>
        <tissue evidence="2">Whole animal</tissue>
    </source>
</reference>
<dbReference type="OrthoDB" id="5981483at2759"/>
<name>A0A9D4CZG5_DREPO</name>
<dbReference type="InterPro" id="IPR027417">
    <property type="entry name" value="P-loop_NTPase"/>
</dbReference>
<evidence type="ECO:0000313" key="2">
    <source>
        <dbReference type="EMBL" id="KAH3735051.1"/>
    </source>
</evidence>
<dbReference type="Gene3D" id="3.40.50.300">
    <property type="entry name" value="P-loop containing nucleotide triphosphate hydrolases"/>
    <property type="match status" value="1"/>
</dbReference>
<dbReference type="AlphaFoldDB" id="A0A9D4CZG5"/>
<gene>
    <name evidence="2" type="ORF">DPMN_041512</name>
</gene>
<feature type="domain" description="Dynamin N-terminal" evidence="1">
    <location>
        <begin position="137"/>
        <end position="276"/>
    </location>
</feature>
<evidence type="ECO:0000259" key="1">
    <source>
        <dbReference type="Pfam" id="PF00350"/>
    </source>
</evidence>
<comment type="caution">
    <text evidence="2">The sequence shown here is derived from an EMBL/GenBank/DDBJ whole genome shotgun (WGS) entry which is preliminary data.</text>
</comment>
<organism evidence="2 3">
    <name type="scientific">Dreissena polymorpha</name>
    <name type="common">Zebra mussel</name>
    <name type="synonym">Mytilus polymorpha</name>
    <dbReference type="NCBI Taxonomy" id="45954"/>
    <lineage>
        <taxon>Eukaryota</taxon>
        <taxon>Metazoa</taxon>
        <taxon>Spiralia</taxon>
        <taxon>Lophotrochozoa</taxon>
        <taxon>Mollusca</taxon>
        <taxon>Bivalvia</taxon>
        <taxon>Autobranchia</taxon>
        <taxon>Heteroconchia</taxon>
        <taxon>Euheterodonta</taxon>
        <taxon>Imparidentia</taxon>
        <taxon>Neoheterodontei</taxon>
        <taxon>Myida</taxon>
        <taxon>Dreissenoidea</taxon>
        <taxon>Dreissenidae</taxon>
        <taxon>Dreissena</taxon>
    </lineage>
</organism>
<dbReference type="EMBL" id="JAIWYP010000011">
    <property type="protein sequence ID" value="KAH3735051.1"/>
    <property type="molecule type" value="Genomic_DNA"/>
</dbReference>
<dbReference type="PANTHER" id="PTHR26392:SF92">
    <property type="entry name" value="PROTEIN KINASE DOMAIN-CONTAINING PROTEIN"/>
    <property type="match status" value="1"/>
</dbReference>
<dbReference type="Pfam" id="PF00350">
    <property type="entry name" value="Dynamin_N"/>
    <property type="match status" value="1"/>
</dbReference>
<evidence type="ECO:0000313" key="3">
    <source>
        <dbReference type="Proteomes" id="UP000828390"/>
    </source>
</evidence>
<dbReference type="Proteomes" id="UP000828390">
    <property type="component" value="Unassembled WGS sequence"/>
</dbReference>
<proteinExistence type="predicted"/>
<dbReference type="InterPro" id="IPR045063">
    <property type="entry name" value="Dynamin_N"/>
</dbReference>
<dbReference type="SUPFAM" id="SSF52540">
    <property type="entry name" value="P-loop containing nucleoside triphosphate hydrolases"/>
    <property type="match status" value="1"/>
</dbReference>
<keyword evidence="3" id="KW-1185">Reference proteome</keyword>
<sequence>MQEVLQHKVTQMASNKEKVDISKMDLDEAFDWLEAKGITHELQSLEEMRTLIYMNQRKSESSAESELSQSALSESDLNTVLSRDKEIRDRICSLYEKILQKINSTDLNEYLSAWCGCCIKKQLNKYKDELQRMDCPIVIAGETSAGKSCFLNLLLGEDILPVSLLCATATICVVHPISPEETPYFVVDGQKHEGSKEELKGKLKIKLTSRSETERIEQVDIYWQVPLIGQNKHIVFVDTPGVGESKHMTDTVFKYLPNAAAFIYVINSANAGGVQEDKLVHIFRKVLEYDKSSDLFSFDPACTLFVCNKWDIVADRVSNDRCNEQNVWEDIGSKLRKYLSADTLHISSYKMSTTEALRYIKSGMGDSRFYAELKHGLERLVIKSQTSKARMHTRWIENMINQINAYISARVKHAKASTEEKAQLRDLIDTKLDNIERNKDKVRTSLLMKCQKLSDDMGREIGLHLRKEDVSTRIKACVQQLVHEIRAPDDDAFQYNAKQRIMNIVVKEIDAWEKDCQFWRKTMEYFMHTIEKKFDILDEQCLEAESAFDNTERSMKESEFPETRRMPSFGALIKEKWENTVYPWLSKWEFKLGEFEVSIRSVVSGIHHMAKVLNREKYMRKLLKEVLKECFNEESIRRHITTTYFAPLENYIQEQCNQRIATRINACKRLLDSVASDNRNADDIIHEWHNIDENVRPIFAELGKVQELAKFE</sequence>
<reference evidence="2" key="2">
    <citation type="submission" date="2020-11" db="EMBL/GenBank/DDBJ databases">
        <authorList>
            <person name="McCartney M.A."/>
            <person name="Auch B."/>
            <person name="Kono T."/>
            <person name="Mallez S."/>
            <person name="Becker A."/>
            <person name="Gohl D.M."/>
            <person name="Silverstein K.A.T."/>
            <person name="Koren S."/>
            <person name="Bechman K.B."/>
            <person name="Herman A."/>
            <person name="Abrahante J.E."/>
            <person name="Garbe J."/>
        </authorList>
    </citation>
    <scope>NUCLEOTIDE SEQUENCE</scope>
    <source>
        <strain evidence="2">Duluth1</strain>
        <tissue evidence="2">Whole animal</tissue>
    </source>
</reference>
<dbReference type="PANTHER" id="PTHR26392">
    <property type="entry name" value="MITOGEN-ACTIVATED PROTEIN KINASE KINASE KINASE 7-RELATED"/>
    <property type="match status" value="1"/>
</dbReference>
<accession>A0A9D4CZG5</accession>
<protein>
    <recommendedName>
        <fullName evidence="1">Dynamin N-terminal domain-containing protein</fullName>
    </recommendedName>
</protein>